<dbReference type="PANTHER" id="PTHR23092:SF15">
    <property type="entry name" value="INACTIVE NON-CANONICAL POLY(A) RNA POLYMERASE PROTEIN TRF4-2-RELATED"/>
    <property type="match status" value="1"/>
</dbReference>
<evidence type="ECO:0000313" key="3">
    <source>
        <dbReference type="EMBL" id="GMI46937.1"/>
    </source>
</evidence>
<dbReference type="InterPro" id="IPR054708">
    <property type="entry name" value="MTPAP-like_central"/>
</dbReference>
<gene>
    <name evidence="3" type="ORF">TrCOL_g8448</name>
</gene>
<feature type="compositionally biased region" description="Basic residues" evidence="1">
    <location>
        <begin position="482"/>
        <end position="493"/>
    </location>
</feature>
<comment type="caution">
    <text evidence="3">The sequence shown here is derived from an EMBL/GenBank/DDBJ whole genome shotgun (WGS) entry which is preliminary data.</text>
</comment>
<proteinExistence type="predicted"/>
<feature type="compositionally biased region" description="Basic and acidic residues" evidence="1">
    <location>
        <begin position="518"/>
        <end position="552"/>
    </location>
</feature>
<dbReference type="SUPFAM" id="SSF81301">
    <property type="entry name" value="Nucleotidyltransferase"/>
    <property type="match status" value="1"/>
</dbReference>
<dbReference type="Pfam" id="PF22600">
    <property type="entry name" value="MTPAP-like_central"/>
    <property type="match status" value="1"/>
</dbReference>
<dbReference type="GO" id="GO:0003729">
    <property type="term" value="F:mRNA binding"/>
    <property type="evidence" value="ECO:0007669"/>
    <property type="project" value="TreeGrafter"/>
</dbReference>
<evidence type="ECO:0000256" key="1">
    <source>
        <dbReference type="SAM" id="MobiDB-lite"/>
    </source>
</evidence>
<dbReference type="GO" id="GO:0031499">
    <property type="term" value="C:TRAMP complex"/>
    <property type="evidence" value="ECO:0007669"/>
    <property type="project" value="TreeGrafter"/>
</dbReference>
<feature type="domain" description="Poly(A) RNA polymerase mitochondrial-like central palm" evidence="2">
    <location>
        <begin position="683"/>
        <end position="794"/>
    </location>
</feature>
<dbReference type="OrthoDB" id="273917at2759"/>
<name>A0A9W7GN32_9STRA</name>
<dbReference type="GO" id="GO:0043634">
    <property type="term" value="P:polyadenylation-dependent ncRNA catabolic process"/>
    <property type="evidence" value="ECO:0007669"/>
    <property type="project" value="TreeGrafter"/>
</dbReference>
<dbReference type="InterPro" id="IPR043519">
    <property type="entry name" value="NT_sf"/>
</dbReference>
<dbReference type="GO" id="GO:0031123">
    <property type="term" value="P:RNA 3'-end processing"/>
    <property type="evidence" value="ECO:0007669"/>
    <property type="project" value="TreeGrafter"/>
</dbReference>
<dbReference type="PANTHER" id="PTHR23092">
    <property type="entry name" value="POLY(A) RNA POLYMERASE"/>
    <property type="match status" value="1"/>
</dbReference>
<accession>A0A9W7GN32</accession>
<feature type="compositionally biased region" description="Basic and acidic residues" evidence="1">
    <location>
        <begin position="961"/>
        <end position="970"/>
    </location>
</feature>
<feature type="region of interest" description="Disordered" evidence="1">
    <location>
        <begin position="351"/>
        <end position="493"/>
    </location>
</feature>
<dbReference type="AlphaFoldDB" id="A0A9W7GN32"/>
<dbReference type="SUPFAM" id="SSF81631">
    <property type="entry name" value="PAP/OAS1 substrate-binding domain"/>
    <property type="match status" value="1"/>
</dbReference>
<feature type="compositionally biased region" description="Low complexity" evidence="1">
    <location>
        <begin position="445"/>
        <end position="459"/>
    </location>
</feature>
<dbReference type="CDD" id="cd05402">
    <property type="entry name" value="NT_PAP_TUTase"/>
    <property type="match status" value="1"/>
</dbReference>
<feature type="compositionally biased region" description="Basic residues" evidence="1">
    <location>
        <begin position="566"/>
        <end position="585"/>
    </location>
</feature>
<feature type="compositionally biased region" description="Basic and acidic residues" evidence="1">
    <location>
        <begin position="1009"/>
        <end position="1019"/>
    </location>
</feature>
<dbReference type="GO" id="GO:1990817">
    <property type="term" value="F:poly(A) RNA polymerase activity"/>
    <property type="evidence" value="ECO:0007669"/>
    <property type="project" value="InterPro"/>
</dbReference>
<sequence>MRNLREPGEDFSVVGGWQTKAALCVESFAAIQLFLQLSMRSQKKAASKRGDFGIGVRSLRECFDRNIRASQGFGLIGSPGMSTPGGSSGRKTAEIVDLSVGGEGKMSDLDRLLSGVRVYSCGGGLGTAGGWGGRRGSDVGARAEGARLDGLLLDMDTAELVTLADRIISEFRGESNTINKQFFLTKPPKEPIPSPNSNFMNATPHWLPEDLTDSTKVPIHIFLLWTIEIAAWSRRLSTNASGDNESQSMLTNKVCKDVEYIELHWSDLDADVKEKLLHSSDFDVPSPVSELFLLPVSRCLSFGKDDDGFVGATLLHRCKTALHEVEGAIAEQARRELERKEVEQWNVVARKGGNVGGKKGKAKKEKKSGAVENGGGGDIDGDKFTTPKKAKAGGGGKDGLCDEVLRPADFAPVPSLSRESKGVEQQQQEQKGKDMKEKKQKRKQLSGQQQQQQLQPNEQQKGKSDDPAAVAATPGASNSKALARRRKEQRQKTFKLVRGILEDFVFKGVETEIEKIRKAEAASIIERNRVAKLEKKERREREKREEEEEARRKTAKKKERRENKNKNKNKNKGKSGKNHKGKDNRKKIDQEEEGASIASSADTGSVKLVSQHQFVSAANVSEVGSSIGDSSFYIAHAAGTQSSGGGGGEGGSEGKNVDWRILSQGLNRDVKRFMSKRSIALHDRRKTRKKILSAVNKITKEVITDMPMAAVPFGSCATGLDLPHSDLDIVVKRQSNKRRKKDKDEQKLKKKEKNLAMISKLAQALVGKGWAFQVKPILTANVPLIKFLADPTMIDGEADGNEGKEVDMSGMLHKSPSPVPGGDIGKPPRSPGTPCISWRGADVRNGLISVDVTMEGLEHGGMRSSQYVTEMVSEWEGESGKGQENVLVSVCCVLKEFLAQKQLNEPFTGGLSSYGLLCMVIVVMKQARSRAERWGWGEQEVEPGNGSKERAGSEEEGGDSDGDKTVRRSWSDLVKGQGGRREDAASPSADTREGDGTPPSKVGGSKGSGSEKDSEEDKKWAVVDGIHEGSMRGGKITSAGVIMHFFWYYGFMFDPRNMGIDCKNSGGQPFERTDKGGRVVNTGGQGGGVVVEFDPLVIVNPLDGKSNVAKSCFAYGSLMWWFGKCWNTVVNVQQRGGGEEELLLDLIISF</sequence>
<evidence type="ECO:0000259" key="2">
    <source>
        <dbReference type="Pfam" id="PF22600"/>
    </source>
</evidence>
<evidence type="ECO:0000313" key="4">
    <source>
        <dbReference type="Proteomes" id="UP001165065"/>
    </source>
</evidence>
<dbReference type="GO" id="GO:0005730">
    <property type="term" value="C:nucleolus"/>
    <property type="evidence" value="ECO:0007669"/>
    <property type="project" value="TreeGrafter"/>
</dbReference>
<reference evidence="4" key="1">
    <citation type="journal article" date="2023" name="Commun. Biol.">
        <title>Genome analysis of Parmales, the sister group of diatoms, reveals the evolutionary specialization of diatoms from phago-mixotrophs to photoautotrophs.</title>
        <authorList>
            <person name="Ban H."/>
            <person name="Sato S."/>
            <person name="Yoshikawa S."/>
            <person name="Yamada K."/>
            <person name="Nakamura Y."/>
            <person name="Ichinomiya M."/>
            <person name="Sato N."/>
            <person name="Blanc-Mathieu R."/>
            <person name="Endo H."/>
            <person name="Kuwata A."/>
            <person name="Ogata H."/>
        </authorList>
    </citation>
    <scope>NUCLEOTIDE SEQUENCE [LARGE SCALE GENOMIC DNA]</scope>
</reference>
<keyword evidence="4" id="KW-1185">Reference proteome</keyword>
<feature type="region of interest" description="Disordered" evidence="1">
    <location>
        <begin position="932"/>
        <end position="1019"/>
    </location>
</feature>
<organism evidence="3 4">
    <name type="scientific">Triparma columacea</name>
    <dbReference type="NCBI Taxonomy" id="722753"/>
    <lineage>
        <taxon>Eukaryota</taxon>
        <taxon>Sar</taxon>
        <taxon>Stramenopiles</taxon>
        <taxon>Ochrophyta</taxon>
        <taxon>Bolidophyceae</taxon>
        <taxon>Parmales</taxon>
        <taxon>Triparmaceae</taxon>
        <taxon>Triparma</taxon>
    </lineage>
</organism>
<dbReference type="Gene3D" id="3.30.460.10">
    <property type="entry name" value="Beta Polymerase, domain 2"/>
    <property type="match status" value="1"/>
</dbReference>
<feature type="compositionally biased region" description="Basic and acidic residues" evidence="1">
    <location>
        <begin position="979"/>
        <end position="995"/>
    </location>
</feature>
<feature type="region of interest" description="Disordered" evidence="1">
    <location>
        <begin position="518"/>
        <end position="601"/>
    </location>
</feature>
<dbReference type="InterPro" id="IPR045862">
    <property type="entry name" value="Trf4-like"/>
</dbReference>
<dbReference type="Gene3D" id="1.10.1410.10">
    <property type="match status" value="1"/>
</dbReference>
<protein>
    <recommendedName>
        <fullName evidence="2">Poly(A) RNA polymerase mitochondrial-like central palm domain-containing protein</fullName>
    </recommendedName>
</protein>
<dbReference type="Proteomes" id="UP001165065">
    <property type="component" value="Unassembled WGS sequence"/>
</dbReference>
<dbReference type="EMBL" id="BRYA01000320">
    <property type="protein sequence ID" value="GMI46937.1"/>
    <property type="molecule type" value="Genomic_DNA"/>
</dbReference>